<dbReference type="PATRIC" id="fig|1121015.4.peg.2004"/>
<dbReference type="Proteomes" id="UP000029385">
    <property type="component" value="Unassembled WGS sequence"/>
</dbReference>
<comment type="caution">
    <text evidence="2">The sequence shown here is derived from an EMBL/GenBank/DDBJ whole genome shotgun (WGS) entry which is preliminary data.</text>
</comment>
<dbReference type="AlphaFoldDB" id="A0A091AUC9"/>
<dbReference type="OrthoDB" id="626916at2"/>
<feature type="region of interest" description="Disordered" evidence="1">
    <location>
        <begin position="254"/>
        <end position="281"/>
    </location>
</feature>
<sequence length="770" mass="83280">MSSPRQPIYQRLPEIYRIRDGEQQPPGQLQAYLGLMDEAHAAIRDNIEALYHDLFADTCADWVVPYLADLLGASHLSGDPWTLRADVARTINHRRRKGTLGAVESLTHALSGWAAHAVEMRERLVWNQHLNHQRPDAGGQPPLPLSAFRSDARRGGTVNLRDRALLSLLNGPFDPFAHVADVKPSGLHNLPNLAVFLWRLQAYTVTPTRPGAAIVMPPLPVVAGNARFAVRVSLHPQSEPMVLFNTHRFHADDEPPELSAPDAVPGPMPWARLTQDTPAGRPGEYVEVQRYPAAGVPVRAERPGLTLHVPDGPFTAATPWRFRGANLCAWEDGLQPALRPYEIVIDPDRGRIVIGTMGANAGAEANPLAAGLYVSVTHGFAGPVGAQPVTRASAPTQWQGQPATLVVVDRLNAPGFSLQQALANVHQLTQPLIVEIRDSLVHELDLNTVVGSALEGGTRTLRLGRSLWIRAADRQRPVIRLARPLAFRPDDVLGAGAPALMDQLVVRLEGLYLTRAPGYAATAPLIARAALNQLQVQGCTLDPGGVVALNGTREPIRVAAALENTYGFALPAEETAFDQTPEVVIERSICGPLAMDSGYRLDIRDSILDAGSGVEAATPALAVRAATGNAETAWGPTLAFSGITCLGRVRVSGASGRGGLFVHALQVLDTQTGCIKYSRFAIAADNRLPSQHGCFFGDGRDLHFGAETFGRPGYARLEHDCHAHVLEQGPNNDEMGAFGFQLNSHKWKNLQIRYREYMPVGIRAVLVTVT</sequence>
<reference evidence="2 3" key="1">
    <citation type="submission" date="2013-09" db="EMBL/GenBank/DDBJ databases">
        <title>Genome sequencing of Arenimonas oryziterrae.</title>
        <authorList>
            <person name="Chen F."/>
            <person name="Wang G."/>
        </authorList>
    </citation>
    <scope>NUCLEOTIDE SEQUENCE [LARGE SCALE GENOMIC DNA]</scope>
    <source>
        <strain evidence="2 3">YC6267</strain>
    </source>
</reference>
<organism evidence="2 3">
    <name type="scientific">Arenimonas oryziterrae DSM 21050 = YC6267</name>
    <dbReference type="NCBI Taxonomy" id="1121015"/>
    <lineage>
        <taxon>Bacteria</taxon>
        <taxon>Pseudomonadati</taxon>
        <taxon>Pseudomonadota</taxon>
        <taxon>Gammaproteobacteria</taxon>
        <taxon>Lysobacterales</taxon>
        <taxon>Lysobacteraceae</taxon>
        <taxon>Arenimonas</taxon>
    </lineage>
</organism>
<proteinExistence type="predicted"/>
<accession>A0A091AUC9</accession>
<dbReference type="eggNOG" id="COG3292">
    <property type="taxonomic scope" value="Bacteria"/>
</dbReference>
<gene>
    <name evidence="2" type="ORF">N789_12670</name>
</gene>
<protein>
    <recommendedName>
        <fullName evidence="4">Tail protein</fullName>
    </recommendedName>
</protein>
<dbReference type="STRING" id="1121015.GCA_000420545_02189"/>
<keyword evidence="3" id="KW-1185">Reference proteome</keyword>
<evidence type="ECO:0008006" key="4">
    <source>
        <dbReference type="Google" id="ProtNLM"/>
    </source>
</evidence>
<name>A0A091AUC9_9GAMM</name>
<evidence type="ECO:0000256" key="1">
    <source>
        <dbReference type="SAM" id="MobiDB-lite"/>
    </source>
</evidence>
<dbReference type="RefSeq" id="WP_022969799.1">
    <property type="nucleotide sequence ID" value="NZ_ATVD01000004.1"/>
</dbReference>
<dbReference type="EMBL" id="AVCI01000007">
    <property type="protein sequence ID" value="KFN42971.1"/>
    <property type="molecule type" value="Genomic_DNA"/>
</dbReference>
<evidence type="ECO:0000313" key="3">
    <source>
        <dbReference type="Proteomes" id="UP000029385"/>
    </source>
</evidence>
<evidence type="ECO:0000313" key="2">
    <source>
        <dbReference type="EMBL" id="KFN42971.1"/>
    </source>
</evidence>